<evidence type="ECO:0000259" key="1">
    <source>
        <dbReference type="SMART" id="SM00974"/>
    </source>
</evidence>
<dbReference type="RefSeq" id="WP_273953475.1">
    <property type="nucleotide sequence ID" value="NZ_JAQSIP010000011.1"/>
</dbReference>
<dbReference type="EMBL" id="JAQSIP010000011">
    <property type="protein sequence ID" value="MDD0840688.1"/>
    <property type="molecule type" value="Genomic_DNA"/>
</dbReference>
<organism evidence="2 3">
    <name type="scientific">Curvibacter cyanobacteriorum</name>
    <dbReference type="NCBI Taxonomy" id="3026422"/>
    <lineage>
        <taxon>Bacteria</taxon>
        <taxon>Pseudomonadati</taxon>
        <taxon>Pseudomonadota</taxon>
        <taxon>Betaproteobacteria</taxon>
        <taxon>Burkholderiales</taxon>
        <taxon>Comamonadaceae</taxon>
        <taxon>Curvibacter</taxon>
    </lineage>
</organism>
<feature type="domain" description="Bacteriophage T5 Orf172 DNA-binding" evidence="1">
    <location>
        <begin position="12"/>
        <end position="94"/>
    </location>
</feature>
<dbReference type="Gene3D" id="1.25.40.10">
    <property type="entry name" value="Tetratricopeptide repeat domain"/>
    <property type="match status" value="1"/>
</dbReference>
<dbReference type="Pfam" id="PF10544">
    <property type="entry name" value="T5orf172"/>
    <property type="match status" value="1"/>
</dbReference>
<protein>
    <submittedName>
        <fullName evidence="2">GIY-YIG nuclease family protein</fullName>
    </submittedName>
</protein>
<gene>
    <name evidence="2" type="ORF">PSQ40_19075</name>
</gene>
<sequence length="369" mass="41389">MSDQYIYILINPSLKGLLKIGRTNRRPEERAQELSATSGVPQPFIVAYEAKISDSVLAEQQIHSELTRMGHRNNPAREFFELPLKDAVAIVDRICSNFLPTQESDRDSFIEEVGEVAQDFYELGCRQMDGDGDEWQSFDDAVVSFQRAIAMGNKDAYIPLADIYLWGLAGRADLRRAVDMLNAGAKAGNYKCYLNLWEIYSGNAVNLYAEEHVKFSGGLSISNAEKAYGLYFDAIKHVFPYVGIHNFYRYLSWRQSFLDSAALLVSPAAQEAVLKIVQVINRNVRQLRLSRISGVARTDATDAETRRDLSLGILLEFHDKFADMGIDSGAYIGVALEGASIEDLCYAFSTLPQSRAEDWVATFSKFLRV</sequence>
<reference evidence="2 3" key="1">
    <citation type="submission" date="2023-02" db="EMBL/GenBank/DDBJ databases">
        <title>Bacterial whole genomic sequence of Curvibacter sp. HBC61.</title>
        <authorList>
            <person name="Le V."/>
            <person name="Ko S.-R."/>
            <person name="Ahn C.-Y."/>
            <person name="Oh H.-M."/>
        </authorList>
    </citation>
    <scope>NUCLEOTIDE SEQUENCE [LARGE SCALE GENOMIC DNA]</scope>
    <source>
        <strain evidence="2 3">HBC61</strain>
    </source>
</reference>
<dbReference type="InterPro" id="IPR011990">
    <property type="entry name" value="TPR-like_helical_dom_sf"/>
</dbReference>
<comment type="caution">
    <text evidence="2">The sequence shown here is derived from an EMBL/GenBank/DDBJ whole genome shotgun (WGS) entry which is preliminary data.</text>
</comment>
<proteinExistence type="predicted"/>
<evidence type="ECO:0000313" key="3">
    <source>
        <dbReference type="Proteomes" id="UP001528673"/>
    </source>
</evidence>
<dbReference type="SUPFAM" id="SSF81901">
    <property type="entry name" value="HCP-like"/>
    <property type="match status" value="1"/>
</dbReference>
<dbReference type="InterPro" id="IPR018306">
    <property type="entry name" value="Phage_T5_Orf172_DNA-bd"/>
</dbReference>
<evidence type="ECO:0000313" key="2">
    <source>
        <dbReference type="EMBL" id="MDD0840688.1"/>
    </source>
</evidence>
<keyword evidence="3" id="KW-1185">Reference proteome</keyword>
<dbReference type="SMART" id="SM00974">
    <property type="entry name" value="T5orf172"/>
    <property type="match status" value="1"/>
</dbReference>
<name>A0ABT5N3R9_9BURK</name>
<dbReference type="Proteomes" id="UP001528673">
    <property type="component" value="Unassembled WGS sequence"/>
</dbReference>
<accession>A0ABT5N3R9</accession>